<keyword evidence="4" id="KW-0716">Sensory transduction</keyword>
<keyword evidence="6" id="KW-0681">Retinal protein</keyword>
<comment type="subcellular location">
    <subcellularLocation>
        <location evidence="1">Membrane</location>
        <topology evidence="1">Multi-pass membrane protein</topology>
    </subcellularLocation>
</comment>
<evidence type="ECO:0000256" key="10">
    <source>
        <dbReference type="ARBA" id="ARBA00023170"/>
    </source>
</evidence>
<dbReference type="EMBL" id="NRRL01000058">
    <property type="protein sequence ID" value="MBK1669706.1"/>
    <property type="molecule type" value="Genomic_DNA"/>
</dbReference>
<evidence type="ECO:0000256" key="5">
    <source>
        <dbReference type="ARBA" id="ARBA00022692"/>
    </source>
</evidence>
<evidence type="ECO:0000256" key="6">
    <source>
        <dbReference type="ARBA" id="ARBA00022925"/>
    </source>
</evidence>
<dbReference type="Proteomes" id="UP001296873">
    <property type="component" value="Unassembled WGS sequence"/>
</dbReference>
<keyword evidence="3" id="KW-0600">Photoreceptor protein</keyword>
<evidence type="ECO:0000256" key="1">
    <source>
        <dbReference type="ARBA" id="ARBA00004141"/>
    </source>
</evidence>
<proteinExistence type="inferred from homology"/>
<keyword evidence="10" id="KW-0675">Receptor</keyword>
<evidence type="ECO:0000313" key="12">
    <source>
        <dbReference type="EMBL" id="MBK1669706.1"/>
    </source>
</evidence>
<reference evidence="12 13" key="1">
    <citation type="journal article" date="2020" name="Microorganisms">
        <title>Osmotic Adaptation and Compatible Solute Biosynthesis of Phototrophic Bacteria as Revealed from Genome Analyses.</title>
        <authorList>
            <person name="Imhoff J.F."/>
            <person name="Rahn T."/>
            <person name="Kunzel S."/>
            <person name="Keller A."/>
            <person name="Neulinger S.C."/>
        </authorList>
    </citation>
    <scope>NUCLEOTIDE SEQUENCE [LARGE SCALE GENOMIC DNA]</scope>
    <source>
        <strain evidence="12 13">DSM 9895</strain>
    </source>
</reference>
<keyword evidence="7 11" id="KW-1133">Transmembrane helix</keyword>
<dbReference type="PRINTS" id="PR00251">
    <property type="entry name" value="BACTRLOPSIN"/>
</dbReference>
<dbReference type="PANTHER" id="PTHR28286">
    <property type="match status" value="1"/>
</dbReference>
<dbReference type="Gene3D" id="1.20.1070.10">
    <property type="entry name" value="Rhodopsin 7-helix transmembrane proteins"/>
    <property type="match status" value="1"/>
</dbReference>
<keyword evidence="13" id="KW-1185">Reference proteome</keyword>
<dbReference type="Pfam" id="PF01036">
    <property type="entry name" value="Bac_rhodopsin"/>
    <property type="match status" value="1"/>
</dbReference>
<comment type="caution">
    <text evidence="12">The sequence shown here is derived from an EMBL/GenBank/DDBJ whole genome shotgun (WGS) entry which is preliminary data.</text>
</comment>
<gene>
    <name evidence="12" type="ORF">CKO28_16830</name>
</gene>
<evidence type="ECO:0000256" key="2">
    <source>
        <dbReference type="ARBA" id="ARBA00008130"/>
    </source>
</evidence>
<evidence type="ECO:0000256" key="3">
    <source>
        <dbReference type="ARBA" id="ARBA00022543"/>
    </source>
</evidence>
<dbReference type="RefSeq" id="WP_200342046.1">
    <property type="nucleotide sequence ID" value="NZ_NRRL01000058.1"/>
</dbReference>
<evidence type="ECO:0000313" key="13">
    <source>
        <dbReference type="Proteomes" id="UP001296873"/>
    </source>
</evidence>
<keyword evidence="8" id="KW-0157">Chromophore</keyword>
<dbReference type="PROSITE" id="PS00950">
    <property type="entry name" value="BACTERIAL_OPSIN_1"/>
    <property type="match status" value="1"/>
</dbReference>
<sequence>MTDGSLLVLATQYSFAASFAAMAAGTLYFLMERANLTPDYSPVASLAAMVSFVAAINYYAMKDMVGMTGMASDLASFPTDFRYVDWLITTPLLLAMLPVLLGGKRFDTGLMARLMAADIGMIAIGYVGEVSINASGGGTMLSWWCLLGSMVLWFYILYELFAGIGRASAGADDGLVQALGLLRSFIVIGWLVYPLGYIVAALDLSDSLLVARELIYCVADVINKVGFGMVAVAAAKRMSARQWQAGQIA</sequence>
<dbReference type="SUPFAM" id="SSF81321">
    <property type="entry name" value="Family A G protein-coupled receptor-like"/>
    <property type="match status" value="1"/>
</dbReference>
<evidence type="ECO:0000256" key="7">
    <source>
        <dbReference type="ARBA" id="ARBA00022989"/>
    </source>
</evidence>
<accession>A0ABS1DGV3</accession>
<evidence type="ECO:0000256" key="8">
    <source>
        <dbReference type="ARBA" id="ARBA00022991"/>
    </source>
</evidence>
<name>A0ABS1DGV3_9PROT</name>
<protein>
    <recommendedName>
        <fullName evidence="14">Rhodopsin</fullName>
    </recommendedName>
</protein>
<feature type="transmembrane region" description="Helical" evidence="11">
    <location>
        <begin position="81"/>
        <end position="103"/>
    </location>
</feature>
<organism evidence="12 13">
    <name type="scientific">Rhodovibrio sodomensis</name>
    <dbReference type="NCBI Taxonomy" id="1088"/>
    <lineage>
        <taxon>Bacteria</taxon>
        <taxon>Pseudomonadati</taxon>
        <taxon>Pseudomonadota</taxon>
        <taxon>Alphaproteobacteria</taxon>
        <taxon>Rhodospirillales</taxon>
        <taxon>Rhodovibrionaceae</taxon>
        <taxon>Rhodovibrio</taxon>
    </lineage>
</organism>
<evidence type="ECO:0008006" key="14">
    <source>
        <dbReference type="Google" id="ProtNLM"/>
    </source>
</evidence>
<dbReference type="InterPro" id="IPR018229">
    <property type="entry name" value="Rhodopsin_retinal_BS"/>
</dbReference>
<evidence type="ECO:0000256" key="11">
    <source>
        <dbReference type="SAM" id="Phobius"/>
    </source>
</evidence>
<feature type="transmembrane region" description="Helical" evidence="11">
    <location>
        <begin position="110"/>
        <end position="128"/>
    </location>
</feature>
<dbReference type="SMART" id="SM01021">
    <property type="entry name" value="Bac_rhodopsin"/>
    <property type="match status" value="1"/>
</dbReference>
<comment type="similarity">
    <text evidence="2">Belongs to the archaeal/bacterial/fungal opsin family.</text>
</comment>
<evidence type="ECO:0000256" key="4">
    <source>
        <dbReference type="ARBA" id="ARBA00022606"/>
    </source>
</evidence>
<feature type="transmembrane region" description="Helical" evidence="11">
    <location>
        <begin position="140"/>
        <end position="162"/>
    </location>
</feature>
<evidence type="ECO:0000256" key="9">
    <source>
        <dbReference type="ARBA" id="ARBA00023136"/>
    </source>
</evidence>
<dbReference type="PANTHER" id="PTHR28286:SF2">
    <property type="entry name" value="BACTERIORHODOPSIN _OPSIN, NOPA (EUROFUNG)"/>
    <property type="match status" value="1"/>
</dbReference>
<feature type="transmembrane region" description="Helical" evidence="11">
    <location>
        <begin position="43"/>
        <end position="61"/>
    </location>
</feature>
<feature type="transmembrane region" description="Helical" evidence="11">
    <location>
        <begin position="174"/>
        <end position="193"/>
    </location>
</feature>
<feature type="transmembrane region" description="Helical" evidence="11">
    <location>
        <begin position="213"/>
        <end position="235"/>
    </location>
</feature>
<keyword evidence="5 11" id="KW-0812">Transmembrane</keyword>
<feature type="transmembrane region" description="Helical" evidence="11">
    <location>
        <begin position="12"/>
        <end position="31"/>
    </location>
</feature>
<keyword evidence="9 11" id="KW-0472">Membrane</keyword>
<dbReference type="InterPro" id="IPR001425">
    <property type="entry name" value="Arc/bac/fun_rhodopsins"/>
</dbReference>